<dbReference type="EMBL" id="FWYB01000013">
    <property type="protein sequence ID" value="SMD10296.1"/>
    <property type="molecule type" value="Genomic_DNA"/>
</dbReference>
<dbReference type="RefSeq" id="WP_084291211.1">
    <property type="nucleotide sequence ID" value="NZ_FWYB01000013.1"/>
</dbReference>
<proteinExistence type="predicted"/>
<gene>
    <name evidence="2" type="ORF">SAMN04488101_11371</name>
</gene>
<organism evidence="2 3">
    <name type="scientific">Pedobacter nyackensis</name>
    <dbReference type="NCBI Taxonomy" id="475255"/>
    <lineage>
        <taxon>Bacteria</taxon>
        <taxon>Pseudomonadati</taxon>
        <taxon>Bacteroidota</taxon>
        <taxon>Sphingobacteriia</taxon>
        <taxon>Sphingobacteriales</taxon>
        <taxon>Sphingobacteriaceae</taxon>
        <taxon>Pedobacter</taxon>
    </lineage>
</organism>
<dbReference type="AlphaFoldDB" id="A0A1W2ELW8"/>
<name>A0A1W2ELW8_9SPHI</name>
<dbReference type="InterPro" id="IPR054238">
    <property type="entry name" value="DUF6965"/>
</dbReference>
<protein>
    <recommendedName>
        <fullName evidence="1">DUF6965 domain-containing protein</fullName>
    </recommendedName>
</protein>
<accession>A0A1W2ELW8</accession>
<feature type="domain" description="DUF6965" evidence="1">
    <location>
        <begin position="1"/>
        <end position="64"/>
    </location>
</feature>
<dbReference type="Pfam" id="PF22292">
    <property type="entry name" value="DUF6965"/>
    <property type="match status" value="1"/>
</dbReference>
<keyword evidence="3" id="KW-1185">Reference proteome</keyword>
<evidence type="ECO:0000313" key="2">
    <source>
        <dbReference type="EMBL" id="SMD10296.1"/>
    </source>
</evidence>
<dbReference type="OrthoDB" id="770452at2"/>
<sequence>MTAEDWEAAFHGIELPETAQLDTGVIITDVQGFLEKSFTILRGGNARVCEPVGWRLQRLLDIVNAANGINE</sequence>
<evidence type="ECO:0000259" key="1">
    <source>
        <dbReference type="Pfam" id="PF22292"/>
    </source>
</evidence>
<dbReference type="STRING" id="475255.SAMN04488101_11371"/>
<evidence type="ECO:0000313" key="3">
    <source>
        <dbReference type="Proteomes" id="UP000192678"/>
    </source>
</evidence>
<dbReference type="Proteomes" id="UP000192678">
    <property type="component" value="Unassembled WGS sequence"/>
</dbReference>
<reference evidence="2 3" key="1">
    <citation type="submission" date="2017-04" db="EMBL/GenBank/DDBJ databases">
        <authorList>
            <person name="Afonso C.L."/>
            <person name="Miller P.J."/>
            <person name="Scott M.A."/>
            <person name="Spackman E."/>
            <person name="Goraichik I."/>
            <person name="Dimitrov K.M."/>
            <person name="Suarez D.L."/>
            <person name="Swayne D.E."/>
        </authorList>
    </citation>
    <scope>NUCLEOTIDE SEQUENCE [LARGE SCALE GENOMIC DNA]</scope>
    <source>
        <strain evidence="2 3">DSM 19625</strain>
    </source>
</reference>